<accession>A0A5D2J0M6</accession>
<dbReference type="AlphaFoldDB" id="A0A5D2J0M6"/>
<keyword evidence="1" id="KW-0472">Membrane</keyword>
<proteinExistence type="predicted"/>
<evidence type="ECO:0000313" key="3">
    <source>
        <dbReference type="Proteomes" id="UP000322667"/>
    </source>
</evidence>
<gene>
    <name evidence="2" type="ORF">ES332_D10G071000v1</name>
</gene>
<organism evidence="2 3">
    <name type="scientific">Gossypium tomentosum</name>
    <name type="common">Hawaiian cotton</name>
    <name type="synonym">Gossypium sandvicense</name>
    <dbReference type="NCBI Taxonomy" id="34277"/>
    <lineage>
        <taxon>Eukaryota</taxon>
        <taxon>Viridiplantae</taxon>
        <taxon>Streptophyta</taxon>
        <taxon>Embryophyta</taxon>
        <taxon>Tracheophyta</taxon>
        <taxon>Spermatophyta</taxon>
        <taxon>Magnoliopsida</taxon>
        <taxon>eudicotyledons</taxon>
        <taxon>Gunneridae</taxon>
        <taxon>Pentapetalae</taxon>
        <taxon>rosids</taxon>
        <taxon>malvids</taxon>
        <taxon>Malvales</taxon>
        <taxon>Malvaceae</taxon>
        <taxon>Malvoideae</taxon>
        <taxon>Gossypium</taxon>
    </lineage>
</organism>
<protein>
    <submittedName>
        <fullName evidence="2">Uncharacterized protein</fullName>
    </submittedName>
</protein>
<sequence length="85" mass="10101">MRARIIGAFFLPSFARNIFSCMSFMQPNFYPLSRHFQHLPLEKLTSFSANFPRENMQMRKLPSKFILILCILVYFFKLVQFSSLV</sequence>
<feature type="transmembrane region" description="Helical" evidence="1">
    <location>
        <begin position="61"/>
        <end position="79"/>
    </location>
</feature>
<evidence type="ECO:0000256" key="1">
    <source>
        <dbReference type="SAM" id="Phobius"/>
    </source>
</evidence>
<evidence type="ECO:0000313" key="2">
    <source>
        <dbReference type="EMBL" id="TYH48498.1"/>
    </source>
</evidence>
<keyword evidence="3" id="KW-1185">Reference proteome</keyword>
<keyword evidence="1" id="KW-0812">Transmembrane</keyword>
<dbReference type="Proteomes" id="UP000322667">
    <property type="component" value="Chromosome D10"/>
</dbReference>
<keyword evidence="1" id="KW-1133">Transmembrane helix</keyword>
<name>A0A5D2J0M6_GOSTO</name>
<reference evidence="2 3" key="1">
    <citation type="submission" date="2019-07" db="EMBL/GenBank/DDBJ databases">
        <title>WGS assembly of Gossypium tomentosum.</title>
        <authorList>
            <person name="Chen Z.J."/>
            <person name="Sreedasyam A."/>
            <person name="Ando A."/>
            <person name="Song Q."/>
            <person name="De L."/>
            <person name="Hulse-Kemp A."/>
            <person name="Ding M."/>
            <person name="Ye W."/>
            <person name="Kirkbride R."/>
            <person name="Jenkins J."/>
            <person name="Plott C."/>
            <person name="Lovell J."/>
            <person name="Lin Y.-M."/>
            <person name="Vaughn R."/>
            <person name="Liu B."/>
            <person name="Li W."/>
            <person name="Simpson S."/>
            <person name="Scheffler B."/>
            <person name="Saski C."/>
            <person name="Grover C."/>
            <person name="Hu G."/>
            <person name="Conover J."/>
            <person name="Carlson J."/>
            <person name="Shu S."/>
            <person name="Boston L."/>
            <person name="Williams M."/>
            <person name="Peterson D."/>
            <person name="Mcgee K."/>
            <person name="Jones D."/>
            <person name="Wendel J."/>
            <person name="Stelly D."/>
            <person name="Grimwood J."/>
            <person name="Schmutz J."/>
        </authorList>
    </citation>
    <scope>NUCLEOTIDE SEQUENCE [LARGE SCALE GENOMIC DNA]</scope>
    <source>
        <strain evidence="2">7179.01</strain>
    </source>
</reference>
<dbReference type="EMBL" id="CM017632">
    <property type="protein sequence ID" value="TYH48498.1"/>
    <property type="molecule type" value="Genomic_DNA"/>
</dbReference>